<dbReference type="Pfam" id="PF16966">
    <property type="entry name" value="Porin_8"/>
    <property type="match status" value="1"/>
</dbReference>
<dbReference type="InterPro" id="IPR016963">
    <property type="entry name" value="Glycoporin_RafY"/>
</dbReference>
<dbReference type="EMBL" id="FJZI01000001">
    <property type="protein sequence ID" value="CZX16746.1"/>
    <property type="molecule type" value="Genomic_DNA"/>
</dbReference>
<name>A0A822WQ84_9ENTR</name>
<accession>A0A822WQ84</accession>
<gene>
    <name evidence="1" type="ORF">SAMEA2273372_00990</name>
</gene>
<proteinExistence type="predicted"/>
<evidence type="ECO:0000313" key="2">
    <source>
        <dbReference type="Proteomes" id="UP000076063"/>
    </source>
</evidence>
<protein>
    <submittedName>
        <fullName evidence="1">Glycoporin</fullName>
    </submittedName>
</protein>
<sequence length="42" mass="4862">MKMKNFNIYLGAYASWVNASPKAGDKKNDDRYGGRVRFKYSL</sequence>
<comment type="caution">
    <text evidence="1">The sequence shown here is derived from an EMBL/GenBank/DDBJ whole genome shotgun (WGS) entry which is preliminary data.</text>
</comment>
<evidence type="ECO:0000313" key="1">
    <source>
        <dbReference type="EMBL" id="CZX16746.1"/>
    </source>
</evidence>
<dbReference type="Proteomes" id="UP000076063">
    <property type="component" value="Unassembled WGS sequence"/>
</dbReference>
<organism evidence="1 2">
    <name type="scientific">Enterobacter bugandensis</name>
    <dbReference type="NCBI Taxonomy" id="881260"/>
    <lineage>
        <taxon>Bacteria</taxon>
        <taxon>Pseudomonadati</taxon>
        <taxon>Pseudomonadota</taxon>
        <taxon>Gammaproteobacteria</taxon>
        <taxon>Enterobacterales</taxon>
        <taxon>Enterobacteriaceae</taxon>
        <taxon>Enterobacter</taxon>
    </lineage>
</organism>
<reference evidence="1 2" key="1">
    <citation type="submission" date="2016-03" db="EMBL/GenBank/DDBJ databases">
        <authorList>
            <consortium name="Pathogen Informatics"/>
        </authorList>
    </citation>
    <scope>NUCLEOTIDE SEQUENCE [LARGE SCALE GENOMIC DNA]</scope>
    <source>
        <strain evidence="2">e1527</strain>
    </source>
</reference>
<dbReference type="AlphaFoldDB" id="A0A822WQ84"/>